<accession>A0A8J4PYN9</accession>
<dbReference type="InterPro" id="IPR019028">
    <property type="entry name" value="CBM_49"/>
</dbReference>
<evidence type="ECO:0000313" key="3">
    <source>
        <dbReference type="EMBL" id="KAF2076613.1"/>
    </source>
</evidence>
<feature type="chain" id="PRO_5035258181" description="Carbohydrate binding domain-containing protein" evidence="1">
    <location>
        <begin position="23"/>
        <end position="282"/>
    </location>
</feature>
<keyword evidence="4" id="KW-1185">Reference proteome</keyword>
<evidence type="ECO:0000256" key="1">
    <source>
        <dbReference type="SAM" id="SignalP"/>
    </source>
</evidence>
<proteinExistence type="predicted"/>
<sequence>MKIQSLLISFLVLALAVQFSNGLAVDKYSTPCQQYFAYFRYVSQNTNYCYSVSIVGLKANGEIESFKGHFHFSGADLAYKTIQPMVNLNASSVACNSKNKVQPFNSNSGSTLGNVILSLDGSITFKNKTFPLSCSFNELSYAYFVMDNTIYTLTLRAEGSACQTLGFGEACNAAVPVVPPASVYKQPINVTFSTQFLYNWRVDTVRTYQWGITVTNNEPFTISSIDFYSPNANPIDLWEITKGGEPNMYYLSGNILPNQSRTFSLTTTTPEPTFVVKSFRKA</sequence>
<comment type="caution">
    <text evidence="3">The sequence shown here is derived from an EMBL/GenBank/DDBJ whole genome shotgun (WGS) entry which is preliminary data.</text>
</comment>
<evidence type="ECO:0000313" key="4">
    <source>
        <dbReference type="Proteomes" id="UP000695562"/>
    </source>
</evidence>
<gene>
    <name evidence="3" type="ORF">CYY_002099</name>
</gene>
<evidence type="ECO:0000259" key="2">
    <source>
        <dbReference type="Pfam" id="PF09478"/>
    </source>
</evidence>
<organism evidence="3 4">
    <name type="scientific">Polysphondylium violaceum</name>
    <dbReference type="NCBI Taxonomy" id="133409"/>
    <lineage>
        <taxon>Eukaryota</taxon>
        <taxon>Amoebozoa</taxon>
        <taxon>Evosea</taxon>
        <taxon>Eumycetozoa</taxon>
        <taxon>Dictyostelia</taxon>
        <taxon>Dictyosteliales</taxon>
        <taxon>Dictyosteliaceae</taxon>
        <taxon>Polysphondylium</taxon>
    </lineage>
</organism>
<dbReference type="EMBL" id="AJWJ01000055">
    <property type="protein sequence ID" value="KAF2076613.1"/>
    <property type="molecule type" value="Genomic_DNA"/>
</dbReference>
<keyword evidence="1" id="KW-0732">Signal</keyword>
<name>A0A8J4PYN9_9MYCE</name>
<feature type="signal peptide" evidence="1">
    <location>
        <begin position="1"/>
        <end position="22"/>
    </location>
</feature>
<dbReference type="Pfam" id="PF09478">
    <property type="entry name" value="CBM49"/>
    <property type="match status" value="1"/>
</dbReference>
<reference evidence="3" key="1">
    <citation type="submission" date="2020-01" db="EMBL/GenBank/DDBJ databases">
        <title>Development of genomics and gene disruption for Polysphondylium violaceum indicates a role for the polyketide synthase stlB in stalk morphogenesis.</title>
        <authorList>
            <person name="Narita B."/>
            <person name="Kawabe Y."/>
            <person name="Kin K."/>
            <person name="Saito T."/>
            <person name="Gibbs R."/>
            <person name="Kuspa A."/>
            <person name="Muzny D."/>
            <person name="Queller D."/>
            <person name="Richards S."/>
            <person name="Strassman J."/>
            <person name="Sucgang R."/>
            <person name="Worley K."/>
            <person name="Schaap P."/>
        </authorList>
    </citation>
    <scope>NUCLEOTIDE SEQUENCE</scope>
    <source>
        <strain evidence="3">QSvi11</strain>
    </source>
</reference>
<protein>
    <recommendedName>
        <fullName evidence="2">Carbohydrate binding domain-containing protein</fullName>
    </recommendedName>
</protein>
<dbReference type="GO" id="GO:0030246">
    <property type="term" value="F:carbohydrate binding"/>
    <property type="evidence" value="ECO:0007669"/>
    <property type="project" value="InterPro"/>
</dbReference>
<feature type="domain" description="Carbohydrate binding" evidence="2">
    <location>
        <begin position="192"/>
        <end position="251"/>
    </location>
</feature>
<dbReference type="Proteomes" id="UP000695562">
    <property type="component" value="Unassembled WGS sequence"/>
</dbReference>
<dbReference type="AlphaFoldDB" id="A0A8J4PYN9"/>